<evidence type="ECO:0000313" key="1">
    <source>
        <dbReference type="EMBL" id="RDV11465.1"/>
    </source>
</evidence>
<dbReference type="RefSeq" id="WP_115568273.1">
    <property type="nucleotide sequence ID" value="NZ_QRGR01000042.1"/>
</dbReference>
<gene>
    <name evidence="1" type="ORF">DXT99_24715</name>
</gene>
<evidence type="ECO:0000313" key="2">
    <source>
        <dbReference type="Proteomes" id="UP000256708"/>
    </source>
</evidence>
<name>A0A3D8L276_9BACT</name>
<sequence length="84" mass="9892">MNLYQFNYCDLSRRAELVWQNGNYLSVRHDGGYSVVLYHMGEFFAEVWYSPEDNQVKNVRGFKSKACLEPYLETVSLQELMGKK</sequence>
<comment type="caution">
    <text evidence="1">The sequence shown here is derived from an EMBL/GenBank/DDBJ whole genome shotgun (WGS) entry which is preliminary data.</text>
</comment>
<reference evidence="2" key="1">
    <citation type="submission" date="2018-08" db="EMBL/GenBank/DDBJ databases">
        <authorList>
            <person name="Liu Z.-W."/>
            <person name="Du Z.-J."/>
        </authorList>
    </citation>
    <scope>NUCLEOTIDE SEQUENCE [LARGE SCALE GENOMIC DNA]</scope>
    <source>
        <strain evidence="2">H4X</strain>
    </source>
</reference>
<protein>
    <submittedName>
        <fullName evidence="1">Uncharacterized protein</fullName>
    </submittedName>
</protein>
<proteinExistence type="predicted"/>
<dbReference type="OrthoDB" id="853359at2"/>
<keyword evidence="2" id="KW-1185">Reference proteome</keyword>
<dbReference type="EMBL" id="QRGR01000042">
    <property type="protein sequence ID" value="RDV11465.1"/>
    <property type="molecule type" value="Genomic_DNA"/>
</dbReference>
<accession>A0A3D8L276</accession>
<organism evidence="1 2">
    <name type="scientific">Pontibacter diazotrophicus</name>
    <dbReference type="NCBI Taxonomy" id="1400979"/>
    <lineage>
        <taxon>Bacteria</taxon>
        <taxon>Pseudomonadati</taxon>
        <taxon>Bacteroidota</taxon>
        <taxon>Cytophagia</taxon>
        <taxon>Cytophagales</taxon>
        <taxon>Hymenobacteraceae</taxon>
        <taxon>Pontibacter</taxon>
    </lineage>
</organism>
<dbReference type="Proteomes" id="UP000256708">
    <property type="component" value="Unassembled WGS sequence"/>
</dbReference>
<dbReference type="AlphaFoldDB" id="A0A3D8L276"/>